<dbReference type="PRINTS" id="PR00354">
    <property type="entry name" value="7FE8SFRDOXIN"/>
</dbReference>
<protein>
    <recommendedName>
        <fullName evidence="9">Ferredoxin</fullName>
    </recommendedName>
</protein>
<feature type="domain" description="4Fe-4S ferredoxin-type" evidence="10">
    <location>
        <begin position="31"/>
        <end position="60"/>
    </location>
</feature>
<comment type="function">
    <text evidence="9">Ferredoxins are iron-sulfur proteins that transfer electrons in a wide variety of metabolic reactions.</text>
</comment>
<dbReference type="PANTHER" id="PTHR42859:SF2">
    <property type="entry name" value="FERREDOXIN"/>
    <property type="match status" value="1"/>
</dbReference>
<evidence type="ECO:0000256" key="3">
    <source>
        <dbReference type="ARBA" id="ARBA00022448"/>
    </source>
</evidence>
<accession>A0ABY5WU32</accession>
<evidence type="ECO:0000256" key="4">
    <source>
        <dbReference type="ARBA" id="ARBA00022485"/>
    </source>
</evidence>
<keyword evidence="3 9" id="KW-0813">Transport</keyword>
<dbReference type="Gene3D" id="3.30.70.20">
    <property type="match status" value="1"/>
</dbReference>
<evidence type="ECO:0000256" key="8">
    <source>
        <dbReference type="ARBA" id="ARBA00023014"/>
    </source>
</evidence>
<dbReference type="InterPro" id="IPR017900">
    <property type="entry name" value="4Fe4S_Fe_S_CS"/>
</dbReference>
<sequence length="117" mass="12737">MTLVIKGECIDVKDGICTTSCPVDCIYEGGRMFYIHPGECIECGMCESICPVDAIRYADELTGADTEFVRLNAEAFRTAEGELDEPGGWSRGMAPLKDPKEIADLPLRTAADSRRSA</sequence>
<dbReference type="PANTHER" id="PTHR42859">
    <property type="entry name" value="OXIDOREDUCTASE"/>
    <property type="match status" value="1"/>
</dbReference>
<evidence type="ECO:0000256" key="2">
    <source>
        <dbReference type="ARBA" id="ARBA00001966"/>
    </source>
</evidence>
<dbReference type="InterPro" id="IPR000813">
    <property type="entry name" value="7Fe_ferredoxin"/>
</dbReference>
<evidence type="ECO:0000256" key="5">
    <source>
        <dbReference type="ARBA" id="ARBA00022723"/>
    </source>
</evidence>
<dbReference type="Pfam" id="PF00037">
    <property type="entry name" value="Fer4"/>
    <property type="match status" value="1"/>
</dbReference>
<evidence type="ECO:0000256" key="1">
    <source>
        <dbReference type="ARBA" id="ARBA00001927"/>
    </source>
</evidence>
<evidence type="ECO:0000256" key="7">
    <source>
        <dbReference type="ARBA" id="ARBA00023004"/>
    </source>
</evidence>
<dbReference type="PROSITE" id="PS00198">
    <property type="entry name" value="4FE4S_FER_1"/>
    <property type="match status" value="1"/>
</dbReference>
<keyword evidence="5 9" id="KW-0479">Metal-binding</keyword>
<dbReference type="EMBL" id="CP081078">
    <property type="protein sequence ID" value="UWQ57610.1"/>
    <property type="molecule type" value="Genomic_DNA"/>
</dbReference>
<proteinExistence type="predicted"/>
<dbReference type="Proteomes" id="UP001058184">
    <property type="component" value="Chromosome"/>
</dbReference>
<name>A0ABY5WU32_LEICA</name>
<reference evidence="11" key="1">
    <citation type="submission" date="2021-08" db="EMBL/GenBank/DDBJ databases">
        <authorList>
            <person name="Nwanade C."/>
            <person name="Wang M."/>
            <person name="Masoudi A."/>
            <person name="Yu Z."/>
            <person name="Liu J."/>
        </authorList>
    </citation>
    <scope>NUCLEOTIDE SEQUENCE</scope>
    <source>
        <strain evidence="11">S141</strain>
    </source>
</reference>
<evidence type="ECO:0000256" key="9">
    <source>
        <dbReference type="RuleBase" id="RU365098"/>
    </source>
</evidence>
<evidence type="ECO:0000256" key="6">
    <source>
        <dbReference type="ARBA" id="ARBA00022982"/>
    </source>
</evidence>
<organism evidence="11 12">
    <name type="scientific">Leisingera caerulea</name>
    <name type="common">Phaeobacter caeruleus</name>
    <dbReference type="NCBI Taxonomy" id="506591"/>
    <lineage>
        <taxon>Bacteria</taxon>
        <taxon>Pseudomonadati</taxon>
        <taxon>Pseudomonadota</taxon>
        <taxon>Alphaproteobacteria</taxon>
        <taxon>Rhodobacterales</taxon>
        <taxon>Roseobacteraceae</taxon>
        <taxon>Leisingera</taxon>
    </lineage>
</organism>
<dbReference type="SUPFAM" id="SSF54862">
    <property type="entry name" value="4Fe-4S ferredoxins"/>
    <property type="match status" value="1"/>
</dbReference>
<gene>
    <name evidence="11" type="ORF">K3722_13955</name>
</gene>
<dbReference type="InterPro" id="IPR050294">
    <property type="entry name" value="RnfB_subfamily"/>
</dbReference>
<comment type="cofactor">
    <cofactor evidence="1">
        <name>[3Fe-4S] cluster</name>
        <dbReference type="ChEBI" id="CHEBI:21137"/>
    </cofactor>
</comment>
<keyword evidence="7 9" id="KW-0408">Iron</keyword>
<evidence type="ECO:0000313" key="12">
    <source>
        <dbReference type="Proteomes" id="UP001058184"/>
    </source>
</evidence>
<evidence type="ECO:0000259" key="10">
    <source>
        <dbReference type="PROSITE" id="PS51379"/>
    </source>
</evidence>
<keyword evidence="4 9" id="KW-0004">4Fe-4S</keyword>
<dbReference type="InterPro" id="IPR017896">
    <property type="entry name" value="4Fe4S_Fe-S-bd"/>
</dbReference>
<evidence type="ECO:0000313" key="11">
    <source>
        <dbReference type="EMBL" id="UWQ57610.1"/>
    </source>
</evidence>
<comment type="cofactor">
    <cofactor evidence="2 9">
        <name>[4Fe-4S] cluster</name>
        <dbReference type="ChEBI" id="CHEBI:49883"/>
    </cofactor>
</comment>
<keyword evidence="6 9" id="KW-0249">Electron transport</keyword>
<dbReference type="PROSITE" id="PS51379">
    <property type="entry name" value="4FE4S_FER_2"/>
    <property type="match status" value="1"/>
</dbReference>
<dbReference type="RefSeq" id="WP_260001061.1">
    <property type="nucleotide sequence ID" value="NZ_CP081078.1"/>
</dbReference>
<keyword evidence="12" id="KW-1185">Reference proteome</keyword>
<keyword evidence="8 9" id="KW-0411">Iron-sulfur</keyword>